<keyword evidence="2 6" id="KW-0812">Transmembrane</keyword>
<dbReference type="EMBL" id="KE346362">
    <property type="protein sequence ID" value="KJE90749.1"/>
    <property type="molecule type" value="Genomic_DNA"/>
</dbReference>
<dbReference type="Proteomes" id="UP000008743">
    <property type="component" value="Unassembled WGS sequence"/>
</dbReference>
<feature type="transmembrane region" description="Helical" evidence="6">
    <location>
        <begin position="148"/>
        <end position="166"/>
    </location>
</feature>
<evidence type="ECO:0000313" key="7">
    <source>
        <dbReference type="EMBL" id="KJE90749.1"/>
    </source>
</evidence>
<evidence type="ECO:0000256" key="4">
    <source>
        <dbReference type="ARBA" id="ARBA00023136"/>
    </source>
</evidence>
<evidence type="ECO:0000256" key="5">
    <source>
        <dbReference type="ARBA" id="ARBA00093776"/>
    </source>
</evidence>
<dbReference type="AlphaFoldDB" id="A0A0D2X1G1"/>
<feature type="transmembrane region" description="Helical" evidence="6">
    <location>
        <begin position="7"/>
        <end position="27"/>
    </location>
</feature>
<evidence type="ECO:0000256" key="6">
    <source>
        <dbReference type="SAM" id="Phobius"/>
    </source>
</evidence>
<protein>
    <submittedName>
        <fullName evidence="7">Uncharacterized protein</fullName>
    </submittedName>
</protein>
<reference evidence="8" key="1">
    <citation type="submission" date="2011-02" db="EMBL/GenBank/DDBJ databases">
        <title>The Genome Sequence of Capsaspora owczarzaki ATCC 30864.</title>
        <authorList>
            <person name="Russ C."/>
            <person name="Cuomo C."/>
            <person name="Burger G."/>
            <person name="Gray M.W."/>
            <person name="Holland P.W.H."/>
            <person name="King N."/>
            <person name="Lang F.B.F."/>
            <person name="Roger A.J."/>
            <person name="Ruiz-Trillo I."/>
            <person name="Young S.K."/>
            <person name="Zeng Q."/>
            <person name="Gargeya S."/>
            <person name="Alvarado L."/>
            <person name="Berlin A."/>
            <person name="Chapman S.B."/>
            <person name="Chen Z."/>
            <person name="Freedman E."/>
            <person name="Gellesch M."/>
            <person name="Goldberg J."/>
            <person name="Griggs A."/>
            <person name="Gujja S."/>
            <person name="Heilman E."/>
            <person name="Heiman D."/>
            <person name="Howarth C."/>
            <person name="Mehta T."/>
            <person name="Neiman D."/>
            <person name="Pearson M."/>
            <person name="Roberts A."/>
            <person name="Saif S."/>
            <person name="Shea T."/>
            <person name="Shenoy N."/>
            <person name="Sisk P."/>
            <person name="Stolte C."/>
            <person name="Sykes S."/>
            <person name="White J."/>
            <person name="Yandava C."/>
            <person name="Haas B."/>
            <person name="Nusbaum C."/>
            <person name="Birren B."/>
        </authorList>
    </citation>
    <scope>NUCLEOTIDE SEQUENCE</scope>
    <source>
        <strain evidence="8">ATCC 30864</strain>
    </source>
</reference>
<evidence type="ECO:0000256" key="2">
    <source>
        <dbReference type="ARBA" id="ARBA00022692"/>
    </source>
</evidence>
<evidence type="ECO:0000256" key="3">
    <source>
        <dbReference type="ARBA" id="ARBA00022989"/>
    </source>
</evidence>
<evidence type="ECO:0000313" key="8">
    <source>
        <dbReference type="Proteomes" id="UP000008743"/>
    </source>
</evidence>
<proteinExistence type="inferred from homology"/>
<organism evidence="7 8">
    <name type="scientific">Capsaspora owczarzaki (strain ATCC 30864)</name>
    <dbReference type="NCBI Taxonomy" id="595528"/>
    <lineage>
        <taxon>Eukaryota</taxon>
        <taxon>Filasterea</taxon>
        <taxon>Capsaspora</taxon>
    </lineage>
</organism>
<dbReference type="GO" id="GO:0016020">
    <property type="term" value="C:membrane"/>
    <property type="evidence" value="ECO:0007669"/>
    <property type="project" value="UniProtKB-SubCell"/>
</dbReference>
<keyword evidence="8" id="KW-1185">Reference proteome</keyword>
<dbReference type="Pfam" id="PF26158">
    <property type="entry name" value="Claudin_TMEM179-179B"/>
    <property type="match status" value="1"/>
</dbReference>
<feature type="transmembrane region" description="Helical" evidence="6">
    <location>
        <begin position="93"/>
        <end position="112"/>
    </location>
</feature>
<evidence type="ECO:0000256" key="1">
    <source>
        <dbReference type="ARBA" id="ARBA00004141"/>
    </source>
</evidence>
<feature type="transmembrane region" description="Helical" evidence="6">
    <location>
        <begin position="58"/>
        <end position="81"/>
    </location>
</feature>
<name>A0A0D2X1G1_CAPO3</name>
<sequence>MVAVSSIARIVLYAVAFLLSIIVLASIDLAYNAWDLPRDIGCPLKLTATGGEREACDYALAIGAIYLVVSAVFLIAGIVFAVKGSTMRILQMIELGLSAIAVVLWLAAAALITDGTKTLCDNFDCDSEVDVSGTTISSQSTKMHTAEGAAWVALIVWIALTVLNALQLRGGAKASAAAV</sequence>
<dbReference type="InParanoid" id="A0A0D2X1G1"/>
<accession>A0A0D2X1G1</accession>
<dbReference type="InterPro" id="IPR059010">
    <property type="entry name" value="TMEM179-179B"/>
</dbReference>
<keyword evidence="4 6" id="KW-0472">Membrane</keyword>
<comment type="similarity">
    <text evidence="5">Belongs to the TMEM179 family.</text>
</comment>
<comment type="subcellular location">
    <subcellularLocation>
        <location evidence="1">Membrane</location>
        <topology evidence="1">Multi-pass membrane protein</topology>
    </subcellularLocation>
</comment>
<gene>
    <name evidence="7" type="ORF">CAOG_002008</name>
</gene>
<dbReference type="RefSeq" id="XP_004348758.1">
    <property type="nucleotide sequence ID" value="XM_004348708.2"/>
</dbReference>
<keyword evidence="3 6" id="KW-1133">Transmembrane helix</keyword>